<evidence type="ECO:0000256" key="5">
    <source>
        <dbReference type="ARBA" id="ARBA00022679"/>
    </source>
</evidence>
<dbReference type="AlphaFoldDB" id="G0P2I9"/>
<dbReference type="EMBL" id="GL380026">
    <property type="protein sequence ID" value="EGT43273.1"/>
    <property type="molecule type" value="Genomic_DNA"/>
</dbReference>
<evidence type="ECO:0000313" key="10">
    <source>
        <dbReference type="EMBL" id="EGT43273.1"/>
    </source>
</evidence>
<feature type="region of interest" description="Disordered" evidence="8">
    <location>
        <begin position="1"/>
        <end position="25"/>
    </location>
</feature>
<dbReference type="InterPro" id="IPR046341">
    <property type="entry name" value="SET_dom_sf"/>
</dbReference>
<dbReference type="InterPro" id="IPR050777">
    <property type="entry name" value="SET2_Histone-Lys_MeTrsfase"/>
</dbReference>
<dbReference type="GO" id="GO:0005694">
    <property type="term" value="C:chromosome"/>
    <property type="evidence" value="ECO:0007669"/>
    <property type="project" value="UniProtKB-SubCell"/>
</dbReference>
<dbReference type="OrthoDB" id="422362at2759"/>
<dbReference type="GO" id="GO:0005634">
    <property type="term" value="C:nucleus"/>
    <property type="evidence" value="ECO:0007669"/>
    <property type="project" value="UniProtKB-SubCell"/>
</dbReference>
<comment type="subcellular location">
    <subcellularLocation>
        <location evidence="2">Chromosome</location>
    </subcellularLocation>
    <subcellularLocation>
        <location evidence="1">Nucleus</location>
    </subcellularLocation>
</comment>
<evidence type="ECO:0000313" key="11">
    <source>
        <dbReference type="Proteomes" id="UP000008068"/>
    </source>
</evidence>
<dbReference type="OMA" id="CERNECE"/>
<evidence type="ECO:0000259" key="9">
    <source>
        <dbReference type="PROSITE" id="PS50280"/>
    </source>
</evidence>
<dbReference type="HOGENOM" id="CLU_015168_0_0_1"/>
<evidence type="ECO:0000256" key="8">
    <source>
        <dbReference type="SAM" id="MobiDB-lite"/>
    </source>
</evidence>
<dbReference type="InterPro" id="IPR001214">
    <property type="entry name" value="SET_dom"/>
</dbReference>
<keyword evidence="6" id="KW-0949">S-adenosyl-L-methionine</keyword>
<dbReference type="eggNOG" id="KOG1081">
    <property type="taxonomic scope" value="Eukaryota"/>
</dbReference>
<keyword evidence="4" id="KW-0489">Methyltransferase</keyword>
<evidence type="ECO:0000256" key="1">
    <source>
        <dbReference type="ARBA" id="ARBA00004123"/>
    </source>
</evidence>
<keyword evidence="11" id="KW-1185">Reference proteome</keyword>
<proteinExistence type="predicted"/>
<feature type="domain" description="SET" evidence="9">
    <location>
        <begin position="489"/>
        <end position="617"/>
    </location>
</feature>
<evidence type="ECO:0000256" key="4">
    <source>
        <dbReference type="ARBA" id="ARBA00022603"/>
    </source>
</evidence>
<sequence length="676" mass="76702">MAPRKRTFKEDADAWRTEHTRDLPEAPMKFPVQDVSHPRESNKIFALINKEVVPTNWPDQTFDHIARNDLEIVENGDGTAQGTLQKKPVCYFCKEQRGPQNDVMLLTCDGQMSGEMRDGEVMSEKDRPFRPCGIRFHRTCASTYNADDYNFQYAARFECQGKILCPLHCCGACNVEHQKQSAYVPMLTQCAICLRAFHSECCLPGGAKPLNVAIRLGRSETSTFRMIVCPAHQDTTGTVIQKHLESCCEAGCPIEAKKNKEFENPKPSVPKPKKTPEEKLQQCKKCIRSFHPSCKATKKINNQDAPADICDNCVCQDTISVGVTVIALCPKTKKFQLGKVIRPTDGQLGMMEIKWLHKNRPASYPEKSLVPNSEVAEMRKCYLRIAAAGQLKFWAEEFKHWDEHHLMRCPKVYKKVFLEVKTSVYARKSKKMNTLLLPDVCKCGPNKNCERNECENHMDGRECPPHCASKKSPGFTCNNQLISLGYVHPGLEVRKTEEKGQGVFATEDIKEGEFLAGVHGEICDPIESKKRMEVIESAFDYQCNNYSMTLVQDYTMDMGKYGNITRYVNHSCDPNSELMMDYVFVEQRGKKLFWESRCYLEARKDIPKGTEVTIAYGFDRKNLMIDCKCRADNCTQDMSTKPELDKKVKTKKAKPGKGRKRGAQTVNAPPAKKAKK</sequence>
<evidence type="ECO:0000256" key="7">
    <source>
        <dbReference type="ARBA" id="ARBA00023242"/>
    </source>
</evidence>
<evidence type="ECO:0000256" key="6">
    <source>
        <dbReference type="ARBA" id="ARBA00022691"/>
    </source>
</evidence>
<feature type="compositionally biased region" description="Basic residues" evidence="8">
    <location>
        <begin position="648"/>
        <end position="662"/>
    </location>
</feature>
<keyword evidence="7" id="KW-0539">Nucleus</keyword>
<dbReference type="Gene3D" id="2.170.270.10">
    <property type="entry name" value="SET domain"/>
    <property type="match status" value="1"/>
</dbReference>
<dbReference type="GO" id="GO:0008168">
    <property type="term" value="F:methyltransferase activity"/>
    <property type="evidence" value="ECO:0007669"/>
    <property type="project" value="UniProtKB-KW"/>
</dbReference>
<organism evidence="11">
    <name type="scientific">Caenorhabditis brenneri</name>
    <name type="common">Nematode worm</name>
    <dbReference type="NCBI Taxonomy" id="135651"/>
    <lineage>
        <taxon>Eukaryota</taxon>
        <taxon>Metazoa</taxon>
        <taxon>Ecdysozoa</taxon>
        <taxon>Nematoda</taxon>
        <taxon>Chromadorea</taxon>
        <taxon>Rhabditida</taxon>
        <taxon>Rhabditina</taxon>
        <taxon>Rhabditomorpha</taxon>
        <taxon>Rhabditoidea</taxon>
        <taxon>Rhabditidae</taxon>
        <taxon>Peloderinae</taxon>
        <taxon>Caenorhabditis</taxon>
    </lineage>
</organism>
<dbReference type="PROSITE" id="PS50280">
    <property type="entry name" value="SET"/>
    <property type="match status" value="1"/>
</dbReference>
<feature type="region of interest" description="Disordered" evidence="8">
    <location>
        <begin position="637"/>
        <end position="676"/>
    </location>
</feature>
<dbReference type="GO" id="GO:0032259">
    <property type="term" value="P:methylation"/>
    <property type="evidence" value="ECO:0007669"/>
    <property type="project" value="UniProtKB-KW"/>
</dbReference>
<dbReference type="Pfam" id="PF00856">
    <property type="entry name" value="SET"/>
    <property type="match status" value="1"/>
</dbReference>
<dbReference type="SUPFAM" id="SSF82199">
    <property type="entry name" value="SET domain"/>
    <property type="match status" value="1"/>
</dbReference>
<reference evidence="11" key="1">
    <citation type="submission" date="2011-07" db="EMBL/GenBank/DDBJ databases">
        <authorList>
            <consortium name="Caenorhabditis brenneri Sequencing and Analysis Consortium"/>
            <person name="Wilson R.K."/>
        </authorList>
    </citation>
    <scope>NUCLEOTIDE SEQUENCE [LARGE SCALE GENOMIC DNA]</scope>
    <source>
        <strain evidence="11">PB2801</strain>
    </source>
</reference>
<gene>
    <name evidence="10" type="ORF">CAEBREN_14179</name>
</gene>
<keyword evidence="3" id="KW-0158">Chromosome</keyword>
<name>G0P2I9_CAEBE</name>
<dbReference type="InParanoid" id="G0P2I9"/>
<dbReference type="STRING" id="135651.G0P2I9"/>
<evidence type="ECO:0000256" key="2">
    <source>
        <dbReference type="ARBA" id="ARBA00004286"/>
    </source>
</evidence>
<feature type="compositionally biased region" description="Basic and acidic residues" evidence="8">
    <location>
        <begin position="8"/>
        <end position="24"/>
    </location>
</feature>
<dbReference type="Proteomes" id="UP000008068">
    <property type="component" value="Unassembled WGS sequence"/>
</dbReference>
<dbReference type="PANTHER" id="PTHR22884">
    <property type="entry name" value="SET DOMAIN PROTEINS"/>
    <property type="match status" value="1"/>
</dbReference>
<evidence type="ECO:0000256" key="3">
    <source>
        <dbReference type="ARBA" id="ARBA00022454"/>
    </source>
</evidence>
<keyword evidence="5" id="KW-0808">Transferase</keyword>
<accession>G0P2I9</accession>
<protein>
    <recommendedName>
        <fullName evidence="9">SET domain-containing protein</fullName>
    </recommendedName>
</protein>
<dbReference type="SMART" id="SM00317">
    <property type="entry name" value="SET"/>
    <property type="match status" value="1"/>
</dbReference>